<sequence>MSLFFLSEIVFLNNIKRISHVNCLDNSNFLAFAKKLQQTNSENVNGKQKESSNLKSSNLICSTANNVNCVQRNSNLNCYKPEITKDINISKDNVRTTCDYNGSVCIINRPISFNDLSNNDFCKYVLYYDNHPFTSTSDQHIYSKVVSDYLDRAIKCKNEIIYSSGDKNIVVKDNDIKISEREKPNICKEPTVSKISTCTMPCNKTIIVNGVTTIFNDGKTTTCSSSFQSNTITLPPVTTTVSNIISTTLVNTVSTTLFNTVEVPKPILIAHGNDQKCSSKNKIDGETLKNITVLVKEILNNGKRKNKENHCNESDTSNECSISSESDSGVESINKKENDKNSNNLKNSNKKNKLKTLILNLLQSNSENSMHNNLLGWDQLKEKLKKHSKVHVKECKNKHTKTSNHEKTKKVITVTATASQEQNKNTDESENNHSITNEIISQFKKENNTLMEIQKKEREKFEQERKAQEKFKAELEKKEKELEKKERKIKEDIEKMKKEKSQKNNKKDSENKPKDKNINENEDKDKKPEISTKEEKQQNDQYTTNHLVDELLTFINKNERSEEDILKLINLISAVKNNKNKAQFTKMLPTVTVTVNEKSTVIGSNFSNNVSNTKDTLEKSLSQKTTSPNVTSTATAEITTSSLNKNTPENDNKDSTKQKETNKEVNTVTDFTSFIEKIKDTLKIKNKKPYYSDLEIEKLKREVEEKDKELEELREMQKSQKMKHLEEEEFFELKKKFKELSEKRDKKVKDLEKTGNLTYAEKTEHDSKKSNKKRKNKRLQNLSSSSESSLSKTTNDTDEPEVSTSSKRNFKIKSKNKNTKSSNNDRITITATKTVHASKEDLPLDNKDITKSTEKGGNKTKDNKNSVTSNGITTKNTTSYDKILTTTDKKDKCMEKESKVTEKNPKTIENVTTCLNDEQCEKQVNLKSAEITLKDTNTNKNIKINIPMKEINEAILSANENH</sequence>
<organism evidence="3 4">
    <name type="scientific">Ecytonucleospora hepatopenaei</name>
    <dbReference type="NCBI Taxonomy" id="646526"/>
    <lineage>
        <taxon>Eukaryota</taxon>
        <taxon>Fungi</taxon>
        <taxon>Fungi incertae sedis</taxon>
        <taxon>Microsporidia</taxon>
        <taxon>Enterocytozoonidae</taxon>
        <taxon>Ecytonucleospora</taxon>
    </lineage>
</organism>
<feature type="region of interest" description="Disordered" evidence="2">
    <location>
        <begin position="305"/>
        <end position="349"/>
    </location>
</feature>
<proteinExistence type="predicted"/>
<evidence type="ECO:0000313" key="4">
    <source>
        <dbReference type="Proteomes" id="UP000192758"/>
    </source>
</evidence>
<protein>
    <submittedName>
        <fullName evidence="3">Uncharacterized protein</fullName>
    </submittedName>
</protein>
<feature type="compositionally biased region" description="Polar residues" evidence="2">
    <location>
        <begin position="865"/>
        <end position="875"/>
    </location>
</feature>
<dbReference type="VEuPathDB" id="MicrosporidiaDB:EHP00_1042"/>
<dbReference type="AlphaFoldDB" id="A0A1W0E4X9"/>
<feature type="compositionally biased region" description="Basic and acidic residues" evidence="2">
    <location>
        <begin position="493"/>
        <end position="538"/>
    </location>
</feature>
<feature type="region of interest" description="Disordered" evidence="2">
    <location>
        <begin position="744"/>
        <end position="875"/>
    </location>
</feature>
<feature type="compositionally biased region" description="Low complexity" evidence="2">
    <location>
        <begin position="782"/>
        <end position="791"/>
    </location>
</feature>
<feature type="compositionally biased region" description="Polar residues" evidence="2">
    <location>
        <begin position="617"/>
        <end position="630"/>
    </location>
</feature>
<dbReference type="EMBL" id="MNPJ01000020">
    <property type="protein sequence ID" value="OQS54337.1"/>
    <property type="molecule type" value="Genomic_DNA"/>
</dbReference>
<evidence type="ECO:0000256" key="2">
    <source>
        <dbReference type="SAM" id="MobiDB-lite"/>
    </source>
</evidence>
<feature type="compositionally biased region" description="Polar residues" evidence="2">
    <location>
        <begin position="825"/>
        <end position="835"/>
    </location>
</feature>
<comment type="caution">
    <text evidence="3">The sequence shown here is derived from an EMBL/GenBank/DDBJ whole genome shotgun (WGS) entry which is preliminary data.</text>
</comment>
<dbReference type="Proteomes" id="UP000192758">
    <property type="component" value="Unassembled WGS sequence"/>
</dbReference>
<name>A0A1W0E4X9_9MICR</name>
<feature type="coiled-coil region" evidence="1">
    <location>
        <begin position="696"/>
        <end position="723"/>
    </location>
</feature>
<evidence type="ECO:0000313" key="3">
    <source>
        <dbReference type="EMBL" id="OQS54337.1"/>
    </source>
</evidence>
<feature type="compositionally biased region" description="Low complexity" evidence="2">
    <location>
        <begin position="631"/>
        <end position="642"/>
    </location>
</feature>
<evidence type="ECO:0000256" key="1">
    <source>
        <dbReference type="SAM" id="Coils"/>
    </source>
</evidence>
<feature type="compositionally biased region" description="Basic residues" evidence="2">
    <location>
        <begin position="808"/>
        <end position="818"/>
    </location>
</feature>
<feature type="compositionally biased region" description="Low complexity" evidence="2">
    <location>
        <begin position="314"/>
        <end position="332"/>
    </location>
</feature>
<dbReference type="OrthoDB" id="10686759at2759"/>
<gene>
    <name evidence="3" type="ORF">EHP00_1042</name>
</gene>
<reference evidence="3 4" key="1">
    <citation type="journal article" date="2017" name="Environ. Microbiol.">
        <title>Decay of the glycolytic pathway and adaptation to intranuclear parasitism within Enterocytozoonidae microsporidia.</title>
        <authorList>
            <person name="Wiredu Boakye D."/>
            <person name="Jaroenlak P."/>
            <person name="Prachumwat A."/>
            <person name="Williams T.A."/>
            <person name="Bateman K.S."/>
            <person name="Itsathitphaisarn O."/>
            <person name="Sritunyalucksana K."/>
            <person name="Paszkiewicz K.H."/>
            <person name="Moore K.A."/>
            <person name="Stentiford G.D."/>
            <person name="Williams B.A."/>
        </authorList>
    </citation>
    <scope>NUCLEOTIDE SEQUENCE [LARGE SCALE GENOMIC DNA]</scope>
    <source>
        <strain evidence="3 4">TH1</strain>
    </source>
</reference>
<feature type="compositionally biased region" description="Basic and acidic residues" evidence="2">
    <location>
        <begin position="837"/>
        <end position="864"/>
    </location>
</feature>
<keyword evidence="1" id="KW-0175">Coiled coil</keyword>
<feature type="compositionally biased region" description="Basic and acidic residues" evidence="2">
    <location>
        <begin position="648"/>
        <end position="663"/>
    </location>
</feature>
<feature type="region of interest" description="Disordered" evidence="2">
    <location>
        <begin position="493"/>
        <end position="542"/>
    </location>
</feature>
<keyword evidence="4" id="KW-1185">Reference proteome</keyword>
<accession>A0A1W0E4X9</accession>
<feature type="region of interest" description="Disordered" evidence="2">
    <location>
        <begin position="617"/>
        <end position="663"/>
    </location>
</feature>
<feature type="compositionally biased region" description="Basic and acidic residues" evidence="2">
    <location>
        <begin position="744"/>
        <end position="753"/>
    </location>
</feature>